<dbReference type="InterPro" id="IPR004474">
    <property type="entry name" value="LytR_CpsA_psr"/>
</dbReference>
<dbReference type="Pfam" id="PF03816">
    <property type="entry name" value="LytR_cpsA_psr"/>
    <property type="match status" value="1"/>
</dbReference>
<gene>
    <name evidence="4" type="ORF">BHS01_04275</name>
</gene>
<sequence length="313" mass="35008">MESRRRRAQSVTKIKNIDQKNKTKHKALKRVMLFLLLAVLIIIGLLTKVYYDVKGVANRSYQPIDRQTKAKLPDLKEKSPVTFLFMGLNGKEANDILVLTMNPKQNKTTVINLNRDIYLASEGTTLKDLYSRKGVSGEIDAVQKLLGTEISRYLTFDLSGLGDFVAAVGGINVQNTIHFNSDGYEFKPGTLNLRKSEEVKAYLNKIGDDAISAEDMLIEREQSVLIAVVPKMKSVNTVLKYKTFLTAFGDHVKTDFLFDNLKQLGISYNGVLGNISKQNIKSTRVNIDGQDRDILPDAQVKKAHDKLEAALAE</sequence>
<comment type="similarity">
    <text evidence="1">Belongs to the LytR/CpsA/Psr (LCP) family.</text>
</comment>
<evidence type="ECO:0000256" key="2">
    <source>
        <dbReference type="SAM" id="Phobius"/>
    </source>
</evidence>
<dbReference type="PANTHER" id="PTHR33392">
    <property type="entry name" value="POLYISOPRENYL-TEICHOIC ACID--PEPTIDOGLYCAN TEICHOIC ACID TRANSFERASE TAGU"/>
    <property type="match status" value="1"/>
</dbReference>
<dbReference type="Gene3D" id="3.40.630.190">
    <property type="entry name" value="LCP protein"/>
    <property type="match status" value="1"/>
</dbReference>
<dbReference type="RefSeq" id="WP_162542430.1">
    <property type="nucleotide sequence ID" value="NZ_CP017195.1"/>
</dbReference>
<evidence type="ECO:0000256" key="1">
    <source>
        <dbReference type="ARBA" id="ARBA00006068"/>
    </source>
</evidence>
<dbReference type="EMBL" id="CP017195">
    <property type="protein sequence ID" value="QDJ27796.1"/>
    <property type="molecule type" value="Genomic_DNA"/>
</dbReference>
<evidence type="ECO:0000313" key="4">
    <source>
        <dbReference type="EMBL" id="QDJ27796.1"/>
    </source>
</evidence>
<dbReference type="PANTHER" id="PTHR33392:SF6">
    <property type="entry name" value="POLYISOPRENYL-TEICHOIC ACID--PEPTIDOGLYCAN TEICHOIC ACID TRANSFERASE TAGU"/>
    <property type="match status" value="1"/>
</dbReference>
<evidence type="ECO:0000313" key="5">
    <source>
        <dbReference type="Proteomes" id="UP000516280"/>
    </source>
</evidence>
<dbReference type="KEGG" id="lpaa:BHS01_04275"/>
<dbReference type="Proteomes" id="UP000516280">
    <property type="component" value="Chromosome"/>
</dbReference>
<accession>A0A7L4WBU9</accession>
<dbReference type="AlphaFoldDB" id="A0A7L4WBU9"/>
<organism evidence="4 5">
    <name type="scientific">Pseudolactococcus paracarnosus</name>
    <dbReference type="NCBI Taxonomy" id="2749962"/>
    <lineage>
        <taxon>Bacteria</taxon>
        <taxon>Bacillati</taxon>
        <taxon>Bacillota</taxon>
        <taxon>Bacilli</taxon>
        <taxon>Lactobacillales</taxon>
        <taxon>Streptococcaceae</taxon>
        <taxon>Pseudolactococcus</taxon>
    </lineage>
</organism>
<name>A0A7L4WBU9_9LACT</name>
<keyword evidence="2" id="KW-1133">Transmembrane helix</keyword>
<protein>
    <recommendedName>
        <fullName evidence="3">Cell envelope-related transcriptional attenuator domain-containing protein</fullName>
    </recommendedName>
</protein>
<evidence type="ECO:0000259" key="3">
    <source>
        <dbReference type="Pfam" id="PF03816"/>
    </source>
</evidence>
<keyword evidence="2" id="KW-0472">Membrane</keyword>
<reference evidence="4 5" key="1">
    <citation type="submission" date="2016-09" db="EMBL/GenBank/DDBJ databases">
        <title>Lactic acid bacteria from MAP meat Genome sequencing and assembly.</title>
        <authorList>
            <person name="Behr J."/>
            <person name="Hilgarth M."/>
            <person name="Vogel R.F."/>
        </authorList>
    </citation>
    <scope>NUCLEOTIDE SEQUENCE [LARGE SCALE GENOMIC DNA]</scope>
    <source>
        <strain evidence="4 5">TMW21615</strain>
    </source>
</reference>
<feature type="domain" description="Cell envelope-related transcriptional attenuator" evidence="3">
    <location>
        <begin position="94"/>
        <end position="233"/>
    </location>
</feature>
<proteinExistence type="inferred from homology"/>
<dbReference type="InterPro" id="IPR050922">
    <property type="entry name" value="LytR/CpsA/Psr_CW_biosynth"/>
</dbReference>
<keyword evidence="2" id="KW-0812">Transmembrane</keyword>
<feature type="transmembrane region" description="Helical" evidence="2">
    <location>
        <begin position="31"/>
        <end position="51"/>
    </location>
</feature>